<dbReference type="NCBIfam" id="TIGR01536">
    <property type="entry name" value="asn_synth_AEB"/>
    <property type="match status" value="1"/>
</dbReference>
<dbReference type="GO" id="GO:0005829">
    <property type="term" value="C:cytosol"/>
    <property type="evidence" value="ECO:0007669"/>
    <property type="project" value="TreeGrafter"/>
</dbReference>
<keyword evidence="5 10" id="KW-0067">ATP-binding</keyword>
<evidence type="ECO:0000256" key="8">
    <source>
        <dbReference type="ARBA" id="ARBA00048741"/>
    </source>
</evidence>
<evidence type="ECO:0000256" key="2">
    <source>
        <dbReference type="ARBA" id="ARBA00005752"/>
    </source>
</evidence>
<organism evidence="13 14">
    <name type="scientific">Natranaerovirga pectinivora</name>
    <dbReference type="NCBI Taxonomy" id="682400"/>
    <lineage>
        <taxon>Bacteria</taxon>
        <taxon>Bacillati</taxon>
        <taxon>Bacillota</taxon>
        <taxon>Clostridia</taxon>
        <taxon>Lachnospirales</taxon>
        <taxon>Natranaerovirgaceae</taxon>
        <taxon>Natranaerovirga</taxon>
    </lineage>
</organism>
<keyword evidence="7 9" id="KW-0315">Glutamine amidotransferase</keyword>
<dbReference type="CDD" id="cd01991">
    <property type="entry name" value="Asn_synthase_B_C"/>
    <property type="match status" value="1"/>
</dbReference>
<dbReference type="OrthoDB" id="9763290at2"/>
<proteinExistence type="inferred from homology"/>
<dbReference type="Proteomes" id="UP000294902">
    <property type="component" value="Unassembled WGS sequence"/>
</dbReference>
<dbReference type="Gene3D" id="3.60.20.10">
    <property type="entry name" value="Glutamine Phosphoribosylpyrophosphate, subunit 1, domain 1"/>
    <property type="match status" value="1"/>
</dbReference>
<protein>
    <recommendedName>
        <fullName evidence="3">asparagine synthase (glutamine-hydrolyzing)</fullName>
        <ecNumber evidence="3">6.3.5.4</ecNumber>
    </recommendedName>
</protein>
<evidence type="ECO:0000256" key="3">
    <source>
        <dbReference type="ARBA" id="ARBA00012737"/>
    </source>
</evidence>
<dbReference type="Pfam" id="PF00733">
    <property type="entry name" value="Asn_synthase"/>
    <property type="match status" value="1"/>
</dbReference>
<feature type="binding site" evidence="10">
    <location>
        <begin position="376"/>
        <end position="377"/>
    </location>
    <ligand>
        <name>ATP</name>
        <dbReference type="ChEBI" id="CHEBI:30616"/>
    </ligand>
</feature>
<comment type="caution">
    <text evidence="13">The sequence shown here is derived from an EMBL/GenBank/DDBJ whole genome shotgun (WGS) entry which is preliminary data.</text>
</comment>
<comment type="pathway">
    <text evidence="1">Amino-acid biosynthesis; L-asparagine biosynthesis; L-asparagine from L-aspartate (L-Gln route): step 1/1.</text>
</comment>
<feature type="active site" description="For GATase activity" evidence="9">
    <location>
        <position position="2"/>
    </location>
</feature>
<dbReference type="InterPro" id="IPR006426">
    <property type="entry name" value="Asn_synth_AEB"/>
</dbReference>
<feature type="binding site" evidence="10">
    <location>
        <position position="102"/>
    </location>
    <ligand>
        <name>L-glutamine</name>
        <dbReference type="ChEBI" id="CHEBI:58359"/>
    </ligand>
</feature>
<dbReference type="InterPro" id="IPR017932">
    <property type="entry name" value="GATase_2_dom"/>
</dbReference>
<accession>A0A4R3MM61</accession>
<feature type="domain" description="Glutamine amidotransferase type-2" evidence="12">
    <location>
        <begin position="2"/>
        <end position="216"/>
    </location>
</feature>
<dbReference type="CDD" id="cd00712">
    <property type="entry name" value="AsnB"/>
    <property type="match status" value="1"/>
</dbReference>
<keyword evidence="4 10" id="KW-0547">Nucleotide-binding</keyword>
<evidence type="ECO:0000256" key="11">
    <source>
        <dbReference type="PIRSR" id="PIRSR001589-3"/>
    </source>
</evidence>
<evidence type="ECO:0000256" key="6">
    <source>
        <dbReference type="ARBA" id="ARBA00022888"/>
    </source>
</evidence>
<name>A0A4R3MM61_9FIRM</name>
<keyword evidence="14" id="KW-1185">Reference proteome</keyword>
<dbReference type="PIRSF" id="PIRSF001589">
    <property type="entry name" value="Asn_synthetase_glu-h"/>
    <property type="match status" value="1"/>
</dbReference>
<evidence type="ECO:0000313" key="13">
    <source>
        <dbReference type="EMBL" id="TCT14925.1"/>
    </source>
</evidence>
<evidence type="ECO:0000256" key="10">
    <source>
        <dbReference type="PIRSR" id="PIRSR001589-2"/>
    </source>
</evidence>
<gene>
    <name evidence="13" type="ORF">EDC18_10475</name>
</gene>
<dbReference type="PANTHER" id="PTHR43284:SF1">
    <property type="entry name" value="ASPARAGINE SYNTHETASE"/>
    <property type="match status" value="1"/>
</dbReference>
<reference evidence="13 14" key="1">
    <citation type="submission" date="2019-03" db="EMBL/GenBank/DDBJ databases">
        <title>Genomic Encyclopedia of Type Strains, Phase IV (KMG-IV): sequencing the most valuable type-strain genomes for metagenomic binning, comparative biology and taxonomic classification.</title>
        <authorList>
            <person name="Goeker M."/>
        </authorList>
    </citation>
    <scope>NUCLEOTIDE SEQUENCE [LARGE SCALE GENOMIC DNA]</scope>
    <source>
        <strain evidence="13 14">DSM 24629</strain>
    </source>
</reference>
<dbReference type="PANTHER" id="PTHR43284">
    <property type="entry name" value="ASPARAGINE SYNTHETASE (GLUTAMINE-HYDROLYZING)"/>
    <property type="match status" value="1"/>
</dbReference>
<keyword evidence="9" id="KW-0028">Amino-acid biosynthesis</keyword>
<feature type="site" description="Important for beta-aspartyl-AMP intermediate formation" evidence="11">
    <location>
        <position position="378"/>
    </location>
</feature>
<dbReference type="InterPro" id="IPR033738">
    <property type="entry name" value="AsnB_N"/>
</dbReference>
<dbReference type="GO" id="GO:0006529">
    <property type="term" value="P:asparagine biosynthetic process"/>
    <property type="evidence" value="ECO:0007669"/>
    <property type="project" value="UniProtKB-KW"/>
</dbReference>
<dbReference type="Pfam" id="PF13537">
    <property type="entry name" value="GATase_7"/>
    <property type="match status" value="1"/>
</dbReference>
<comment type="similarity">
    <text evidence="2">Belongs to the asparagine synthetase family.</text>
</comment>
<dbReference type="SUPFAM" id="SSF56235">
    <property type="entry name" value="N-terminal nucleophile aminohydrolases (Ntn hydrolases)"/>
    <property type="match status" value="1"/>
</dbReference>
<dbReference type="GO" id="GO:0004066">
    <property type="term" value="F:asparagine synthase (glutamine-hydrolyzing) activity"/>
    <property type="evidence" value="ECO:0007669"/>
    <property type="project" value="UniProtKB-EC"/>
</dbReference>
<evidence type="ECO:0000313" key="14">
    <source>
        <dbReference type="Proteomes" id="UP000294902"/>
    </source>
</evidence>
<dbReference type="RefSeq" id="WP_132251770.1">
    <property type="nucleotide sequence ID" value="NZ_SMAL01000004.1"/>
</dbReference>
<evidence type="ECO:0000256" key="7">
    <source>
        <dbReference type="ARBA" id="ARBA00022962"/>
    </source>
</evidence>
<sequence>MCGITGWVNYKDNIINHRKIIQSMTDTLALRGPNEVGYYCHNNVLLGHRRLTVIDPEGGKQPMTREIGQYKYTIVYNGELYNTEEIREELKKKGHYFLSHSDTEVLLVAYIEWGEDCVYRLNGIYAFAVWEDYTNTLFMARDRLGVKPLFYANIDSNFIFASEIKALLKHPDIEPILKKDGVLELFGLGPSRSLGHGIFHNINELKPAEYIILTPKTTIKKIYWQIKPHSHSDSREKTIEVTSELVEDAIKRQLVSDVGICTFLSGGLDSSGISAIAALHEKEQGRILKTYSLDYEGNDKYFKGDYYQPTSDNYWVNVVSKHIGSEHHRFVVDNSLLALSLYNSVEALDLPGMADIDSSLYLFCEKVKEDNTVALSGECADEIFGGYPWFRDLDDIYFDGFPWNKHLDFRKSILSGSIRNLPYEDYVYSKYMDTVKELDFIEPEDEHSKRIKMLTYLNIKWFMITLLNRKDRMSMSNSLEVRVPYADHRLIEYTFNIPWELKYENDVEKSLLREALKRFLPEEVAFRKKSPYPKTYNPKYENLVKLMLQEVIDNKNAPVHQLIDKKSLKGILDQTLPFEKPWFGQLMKGPQFLAYIVQLNYWLEKYKVKIEV</sequence>
<dbReference type="EC" id="6.3.5.4" evidence="3"/>
<evidence type="ECO:0000256" key="4">
    <source>
        <dbReference type="ARBA" id="ARBA00022741"/>
    </source>
</evidence>
<evidence type="ECO:0000256" key="5">
    <source>
        <dbReference type="ARBA" id="ARBA00022840"/>
    </source>
</evidence>
<dbReference type="SUPFAM" id="SSF52402">
    <property type="entry name" value="Adenine nucleotide alpha hydrolases-like"/>
    <property type="match status" value="1"/>
</dbReference>
<dbReference type="Gene3D" id="3.40.50.620">
    <property type="entry name" value="HUPs"/>
    <property type="match status" value="1"/>
</dbReference>
<evidence type="ECO:0000256" key="9">
    <source>
        <dbReference type="PIRSR" id="PIRSR001589-1"/>
    </source>
</evidence>
<dbReference type="PROSITE" id="PS51278">
    <property type="entry name" value="GATASE_TYPE_2"/>
    <property type="match status" value="1"/>
</dbReference>
<dbReference type="AlphaFoldDB" id="A0A4R3MM61"/>
<dbReference type="EMBL" id="SMAL01000004">
    <property type="protein sequence ID" value="TCT14925.1"/>
    <property type="molecule type" value="Genomic_DNA"/>
</dbReference>
<dbReference type="InterPro" id="IPR014729">
    <property type="entry name" value="Rossmann-like_a/b/a_fold"/>
</dbReference>
<dbReference type="InterPro" id="IPR029055">
    <property type="entry name" value="Ntn_hydrolases_N"/>
</dbReference>
<dbReference type="InterPro" id="IPR051786">
    <property type="entry name" value="ASN_synthetase/amidase"/>
</dbReference>
<evidence type="ECO:0000259" key="12">
    <source>
        <dbReference type="PROSITE" id="PS51278"/>
    </source>
</evidence>
<keyword evidence="6 9" id="KW-0061">Asparagine biosynthesis</keyword>
<evidence type="ECO:0000256" key="1">
    <source>
        <dbReference type="ARBA" id="ARBA00005187"/>
    </source>
</evidence>
<comment type="catalytic activity">
    <reaction evidence="8">
        <text>L-aspartate + L-glutamine + ATP + H2O = L-asparagine + L-glutamate + AMP + diphosphate + H(+)</text>
        <dbReference type="Rhea" id="RHEA:12228"/>
        <dbReference type="ChEBI" id="CHEBI:15377"/>
        <dbReference type="ChEBI" id="CHEBI:15378"/>
        <dbReference type="ChEBI" id="CHEBI:29985"/>
        <dbReference type="ChEBI" id="CHEBI:29991"/>
        <dbReference type="ChEBI" id="CHEBI:30616"/>
        <dbReference type="ChEBI" id="CHEBI:33019"/>
        <dbReference type="ChEBI" id="CHEBI:58048"/>
        <dbReference type="ChEBI" id="CHEBI:58359"/>
        <dbReference type="ChEBI" id="CHEBI:456215"/>
        <dbReference type="EC" id="6.3.5.4"/>
    </reaction>
</comment>
<dbReference type="GO" id="GO:0005524">
    <property type="term" value="F:ATP binding"/>
    <property type="evidence" value="ECO:0007669"/>
    <property type="project" value="UniProtKB-KW"/>
</dbReference>
<dbReference type="InterPro" id="IPR001962">
    <property type="entry name" value="Asn_synthase"/>
</dbReference>